<dbReference type="InterPro" id="IPR002769">
    <property type="entry name" value="eIF6"/>
</dbReference>
<dbReference type="EMBL" id="AKIJ01000002">
    <property type="protein sequence ID" value="KFG26450.1"/>
    <property type="molecule type" value="Genomic_DNA"/>
</dbReference>
<dbReference type="AlphaFoldDB" id="A0A086J2T2"/>
<dbReference type="GO" id="GO:0003743">
    <property type="term" value="F:translation initiation factor activity"/>
    <property type="evidence" value="ECO:0007669"/>
    <property type="project" value="UniProtKB-UniRule"/>
</dbReference>
<keyword evidence="3" id="KW-0690">Ribosome biogenesis</keyword>
<evidence type="ECO:0000256" key="1">
    <source>
        <dbReference type="ARBA" id="ARBA00022540"/>
    </source>
</evidence>
<comment type="similarity">
    <text evidence="3">Belongs to the eIF-6 family.</text>
</comment>
<reference evidence="4 5" key="1">
    <citation type="journal article" date="2014" name="Genome Announc.">
        <title>Genome Sequence of the Microsporidian Species Nematocida sp1 Strain ERTm6 (ATCC PRA-372).</title>
        <authorList>
            <person name="Bakowski M.A."/>
            <person name="Priest M."/>
            <person name="Young S."/>
            <person name="Cuomo C.A."/>
            <person name="Troemel E.R."/>
        </authorList>
    </citation>
    <scope>NUCLEOTIDE SEQUENCE [LARGE SCALE GENOMIC DNA]</scope>
    <source>
        <strain evidence="4 5">ERTm6</strain>
    </source>
</reference>
<keyword evidence="3" id="KW-0539">Nucleus</keyword>
<dbReference type="PIRSF" id="PIRSF006413">
    <property type="entry name" value="IF-6"/>
    <property type="match status" value="1"/>
</dbReference>
<sequence>MSQRISFESSQEIGAFVRMTNMYALVAATDNTNFVSAFEEVLNIPVIQTTINGIRMAGTQTVGNSKGLLVSSSTTDQELQHLRNSLPNYIRVRRIEERLNALGNIIVCNDNSALVHPDVSSETVDMITDVLGVDVFKYALAENGLVGSYAAMNNTAMLVSSKTSAEEVAELSDLLNVRVVPGTVNKGSDVIGSGLVINDFACFVGSKTTSTEIVVIDGLFKTAPNAVLGDDEKRAWIDALQI</sequence>
<evidence type="ECO:0000256" key="3">
    <source>
        <dbReference type="HAMAP-Rule" id="MF_03132"/>
    </source>
</evidence>
<dbReference type="GO" id="GO:0000054">
    <property type="term" value="P:ribosomal subunit export from nucleus"/>
    <property type="evidence" value="ECO:0007669"/>
    <property type="project" value="UniProtKB-UniRule"/>
</dbReference>
<dbReference type="Proteomes" id="UP000054524">
    <property type="component" value="Unassembled WGS sequence"/>
</dbReference>
<keyword evidence="5" id="KW-1185">Reference proteome</keyword>
<evidence type="ECO:0000313" key="5">
    <source>
        <dbReference type="Proteomes" id="UP000054524"/>
    </source>
</evidence>
<protein>
    <recommendedName>
        <fullName evidence="3">Eukaryotic translation initiation factor 6</fullName>
        <shortName evidence="3">eIF-6</shortName>
    </recommendedName>
</protein>
<evidence type="ECO:0000256" key="2">
    <source>
        <dbReference type="ARBA" id="ARBA00022917"/>
    </source>
</evidence>
<dbReference type="GO" id="GO:0042273">
    <property type="term" value="P:ribosomal large subunit biogenesis"/>
    <property type="evidence" value="ECO:0007669"/>
    <property type="project" value="UniProtKB-UniRule"/>
</dbReference>
<dbReference type="GO" id="GO:0005737">
    <property type="term" value="C:cytoplasm"/>
    <property type="evidence" value="ECO:0007669"/>
    <property type="project" value="UniProtKB-SubCell"/>
</dbReference>
<comment type="subcellular location">
    <subcellularLocation>
        <location evidence="3">Cytoplasm</location>
    </subcellularLocation>
    <subcellularLocation>
        <location evidence="3">Nucleus</location>
        <location evidence="3">Nucleolus</location>
    </subcellularLocation>
    <text evidence="3">Shuttles between cytoplasm and nucleus/nucleolus.</text>
</comment>
<accession>A0A086J2T2</accession>
<dbReference type="NCBIfam" id="TIGR00323">
    <property type="entry name" value="eIF-6"/>
    <property type="match status" value="1"/>
</dbReference>
<dbReference type="CDD" id="cd00527">
    <property type="entry name" value="IF6"/>
    <property type="match status" value="1"/>
</dbReference>
<evidence type="ECO:0000313" key="4">
    <source>
        <dbReference type="EMBL" id="KFG26450.1"/>
    </source>
</evidence>
<dbReference type="PANTHER" id="PTHR10784">
    <property type="entry name" value="TRANSLATION INITIATION FACTOR 6"/>
    <property type="match status" value="1"/>
</dbReference>
<gene>
    <name evidence="3" type="primary">TIF6</name>
    <name evidence="4" type="ORF">NESG_00596</name>
</gene>
<comment type="caution">
    <text evidence="4">The sequence shown here is derived from an EMBL/GenBank/DDBJ whole genome shotgun (WGS) entry which is preliminary data.</text>
</comment>
<keyword evidence="2 3" id="KW-0648">Protein biosynthesis</keyword>
<name>A0A086J2T2_NEMA1</name>
<proteinExistence type="inferred from homology"/>
<dbReference type="SMART" id="SM00654">
    <property type="entry name" value="eIF6"/>
    <property type="match status" value="1"/>
</dbReference>
<dbReference type="Pfam" id="PF01912">
    <property type="entry name" value="eIF-6"/>
    <property type="match status" value="1"/>
</dbReference>
<dbReference type="HOGENOM" id="CLU_071894_0_0_1"/>
<keyword evidence="3" id="KW-0963">Cytoplasm</keyword>
<organism evidence="4 5">
    <name type="scientific">Nematocida ausubeli (strain ATCC PRA-371 / ERTm2)</name>
    <name type="common">Nematode killer fungus</name>
    <dbReference type="NCBI Taxonomy" id="1913371"/>
    <lineage>
        <taxon>Eukaryota</taxon>
        <taxon>Fungi</taxon>
        <taxon>Fungi incertae sedis</taxon>
        <taxon>Microsporidia</taxon>
        <taxon>Nematocida</taxon>
    </lineage>
</organism>
<comment type="caution">
    <text evidence="3">Lacks conserved residue(s) required for the propagation of feature annotation.</text>
</comment>
<comment type="function">
    <text evidence="3">Binds to the 60S ribosomal subunit and prevents its association with the 40S ribosomal subunit to form the 80S initiation complex in the cytoplasm. Is also involved in ribosome biogenesis. Associates with pre-60S subunits in the nucleus and is involved in its nuclear export.</text>
</comment>
<dbReference type="Gene3D" id="3.75.10.10">
    <property type="entry name" value="L-arginine/glycine Amidinotransferase, Chain A"/>
    <property type="match status" value="1"/>
</dbReference>
<dbReference type="GO" id="GO:0042256">
    <property type="term" value="P:cytosolic ribosome assembly"/>
    <property type="evidence" value="ECO:0007669"/>
    <property type="project" value="UniProtKB-UniRule"/>
</dbReference>
<dbReference type="GO" id="GO:0005730">
    <property type="term" value="C:nucleolus"/>
    <property type="evidence" value="ECO:0007669"/>
    <property type="project" value="UniProtKB-SubCell"/>
</dbReference>
<dbReference type="GO" id="GO:0043023">
    <property type="term" value="F:ribosomal large subunit binding"/>
    <property type="evidence" value="ECO:0007669"/>
    <property type="project" value="UniProtKB-UniRule"/>
</dbReference>
<keyword evidence="1 3" id="KW-0396">Initiation factor</keyword>
<dbReference type="SUPFAM" id="SSF55909">
    <property type="entry name" value="Pentein"/>
    <property type="match status" value="1"/>
</dbReference>
<comment type="subunit">
    <text evidence="3">Monomer. Associates with the 60S ribosomal subunit.</text>
</comment>
<dbReference type="HAMAP" id="MF_00032">
    <property type="entry name" value="eIF_6"/>
    <property type="match status" value="1"/>
</dbReference>